<reference evidence="3" key="1">
    <citation type="submission" date="2017-12" db="EMBL/GenBank/DDBJ databases">
        <title>Sequencing the genomes of 1000 Actinobacteria strains.</title>
        <authorList>
            <person name="Klenk H.-P."/>
        </authorList>
    </citation>
    <scope>NUCLEOTIDE SEQUENCE [LARGE SCALE GENOMIC DNA]</scope>
    <source>
        <strain evidence="3">DSM 44228</strain>
    </source>
</reference>
<name>A0A2N3XT23_SACSN</name>
<dbReference type="EMBL" id="PJNB01000001">
    <property type="protein sequence ID" value="PKW13740.1"/>
    <property type="molecule type" value="Genomic_DNA"/>
</dbReference>
<dbReference type="Proteomes" id="UP000233786">
    <property type="component" value="Unassembled WGS sequence"/>
</dbReference>
<accession>A0A2N3XT23</accession>
<protein>
    <submittedName>
        <fullName evidence="3">Uncharacterized protein</fullName>
    </submittedName>
</protein>
<keyword evidence="4" id="KW-1185">Reference proteome</keyword>
<gene>
    <name evidence="3" type="ORF">A8926_1295</name>
</gene>
<proteinExistence type="predicted"/>
<comment type="caution">
    <text evidence="3">The sequence shown here is derived from an EMBL/GenBank/DDBJ whole genome shotgun (WGS) entry which is preliminary data.</text>
</comment>
<keyword evidence="2" id="KW-0472">Membrane</keyword>
<dbReference type="OrthoDB" id="3693608at2"/>
<feature type="compositionally biased region" description="Basic and acidic residues" evidence="1">
    <location>
        <begin position="64"/>
        <end position="73"/>
    </location>
</feature>
<feature type="region of interest" description="Disordered" evidence="1">
    <location>
        <begin position="52"/>
        <end position="83"/>
    </location>
</feature>
<sequence length="99" mass="11182">MITMLPVIVAIAAVAAFFVIAMYWKSDRPQHAGGGEGAFTVWQLIAHVEAERHQRERGGRHRLREPADAHDLPRTSTQDALVRPSPEIQRRIVEALHRL</sequence>
<dbReference type="RefSeq" id="WP_010307708.1">
    <property type="nucleotide sequence ID" value="NZ_CP061007.1"/>
</dbReference>
<feature type="transmembrane region" description="Helical" evidence="2">
    <location>
        <begin position="6"/>
        <end position="24"/>
    </location>
</feature>
<evidence type="ECO:0000256" key="2">
    <source>
        <dbReference type="SAM" id="Phobius"/>
    </source>
</evidence>
<evidence type="ECO:0000256" key="1">
    <source>
        <dbReference type="SAM" id="MobiDB-lite"/>
    </source>
</evidence>
<evidence type="ECO:0000313" key="3">
    <source>
        <dbReference type="EMBL" id="PKW13740.1"/>
    </source>
</evidence>
<dbReference type="AlphaFoldDB" id="A0A2N3XT23"/>
<keyword evidence="2" id="KW-0812">Transmembrane</keyword>
<organism evidence="3 4">
    <name type="scientific">Saccharopolyspora spinosa</name>
    <dbReference type="NCBI Taxonomy" id="60894"/>
    <lineage>
        <taxon>Bacteria</taxon>
        <taxon>Bacillati</taxon>
        <taxon>Actinomycetota</taxon>
        <taxon>Actinomycetes</taxon>
        <taxon>Pseudonocardiales</taxon>
        <taxon>Pseudonocardiaceae</taxon>
        <taxon>Saccharopolyspora</taxon>
    </lineage>
</organism>
<evidence type="ECO:0000313" key="4">
    <source>
        <dbReference type="Proteomes" id="UP000233786"/>
    </source>
</evidence>
<dbReference type="STRING" id="994479.GCA_000194155_04012"/>
<keyword evidence="2" id="KW-1133">Transmembrane helix</keyword>